<keyword evidence="9" id="KW-1185">Reference proteome</keyword>
<evidence type="ECO:0000313" key="9">
    <source>
        <dbReference type="Proteomes" id="UP000313948"/>
    </source>
</evidence>
<dbReference type="RefSeq" id="WP_139071449.1">
    <property type="nucleotide sequence ID" value="NZ_CP040899.1"/>
</dbReference>
<protein>
    <submittedName>
        <fullName evidence="8">PLDc_N domain-containing protein</fullName>
    </submittedName>
</protein>
<evidence type="ECO:0000256" key="2">
    <source>
        <dbReference type="ARBA" id="ARBA00022475"/>
    </source>
</evidence>
<comment type="subcellular location">
    <subcellularLocation>
        <location evidence="1">Cell membrane</location>
        <topology evidence="1">Multi-pass membrane protein</topology>
    </subcellularLocation>
</comment>
<dbReference type="Pfam" id="PF13396">
    <property type="entry name" value="PLDc_N"/>
    <property type="match status" value="1"/>
</dbReference>
<accession>A0ABX5VNB1</accession>
<feature type="domain" description="Cardiolipin synthase N-terminal" evidence="7">
    <location>
        <begin position="32"/>
        <end position="75"/>
    </location>
</feature>
<dbReference type="EMBL" id="CP040899">
    <property type="protein sequence ID" value="QDB79996.1"/>
    <property type="molecule type" value="Genomic_DNA"/>
</dbReference>
<keyword evidence="4 6" id="KW-1133">Transmembrane helix</keyword>
<sequence>MPKQKQKQKKQWKDMSGPQRGVAIAMGSVQLALAVSAWADLATRPKAEVNGKKGIWALVIAVNWVGPVAYFVKGRKKS</sequence>
<evidence type="ECO:0000256" key="6">
    <source>
        <dbReference type="SAM" id="Phobius"/>
    </source>
</evidence>
<evidence type="ECO:0000256" key="1">
    <source>
        <dbReference type="ARBA" id="ARBA00004651"/>
    </source>
</evidence>
<proteinExistence type="predicted"/>
<gene>
    <name evidence="8" type="ORF">FE251_11855</name>
</gene>
<evidence type="ECO:0000256" key="3">
    <source>
        <dbReference type="ARBA" id="ARBA00022692"/>
    </source>
</evidence>
<dbReference type="Proteomes" id="UP000313948">
    <property type="component" value="Chromosome"/>
</dbReference>
<keyword evidence="2" id="KW-1003">Cell membrane</keyword>
<organism evidence="8 9">
    <name type="scientific">Georgenia wutianyii</name>
    <dbReference type="NCBI Taxonomy" id="2585135"/>
    <lineage>
        <taxon>Bacteria</taxon>
        <taxon>Bacillati</taxon>
        <taxon>Actinomycetota</taxon>
        <taxon>Actinomycetes</taxon>
        <taxon>Micrococcales</taxon>
        <taxon>Bogoriellaceae</taxon>
        <taxon>Georgenia</taxon>
    </lineage>
</organism>
<keyword evidence="3 6" id="KW-0812">Transmembrane</keyword>
<name>A0ABX5VNB1_9MICO</name>
<reference evidence="8 9" key="1">
    <citation type="submission" date="2019-05" db="EMBL/GenBank/DDBJ databases">
        <title>Georgenia *** sp. nov., and Georgenia *** sp. nov., isolated from the intestinal contents of plateau pika (Ochotona curzoniae) in the Qinghai-Tibet plateau of China.</title>
        <authorList>
            <person name="Tian Z."/>
        </authorList>
    </citation>
    <scope>NUCLEOTIDE SEQUENCE [LARGE SCALE GENOMIC DNA]</scope>
    <source>
        <strain evidence="8 9">Z294</strain>
    </source>
</reference>
<evidence type="ECO:0000256" key="5">
    <source>
        <dbReference type="ARBA" id="ARBA00023136"/>
    </source>
</evidence>
<evidence type="ECO:0000313" key="8">
    <source>
        <dbReference type="EMBL" id="QDB79996.1"/>
    </source>
</evidence>
<feature type="transmembrane region" description="Helical" evidence="6">
    <location>
        <begin position="54"/>
        <end position="72"/>
    </location>
</feature>
<evidence type="ECO:0000256" key="4">
    <source>
        <dbReference type="ARBA" id="ARBA00022989"/>
    </source>
</evidence>
<keyword evidence="5 6" id="KW-0472">Membrane</keyword>
<dbReference type="InterPro" id="IPR027379">
    <property type="entry name" value="CLS_N"/>
</dbReference>
<feature type="transmembrane region" description="Helical" evidence="6">
    <location>
        <begin position="21"/>
        <end position="39"/>
    </location>
</feature>
<evidence type="ECO:0000259" key="7">
    <source>
        <dbReference type="Pfam" id="PF13396"/>
    </source>
</evidence>